<sequence length="162" mass="17811">MNRINNITRSGSCSGTIGEGITFNAHLVELKSETFPPPHGESHVMFARQRAPSPDFTTKEVYVSVRKDLADGPYTVSPDSSEVRVTFVDNSVSPEPVIYMQLSGTIDIKFDKTTGVFSGELKDVLLENHDGDDDKTLTLNLQFNAKSDTSSTRKNKSIRQAA</sequence>
<comment type="caution">
    <text evidence="1">The sequence shown here is derived from an EMBL/GenBank/DDBJ whole genome shotgun (WGS) entry which is preliminary data.</text>
</comment>
<reference evidence="1 2" key="1">
    <citation type="submission" date="2013-12" db="EMBL/GenBank/DDBJ databases">
        <authorList>
            <person name="Formusa P.A."/>
            <person name="Habash M."/>
            <person name="Lee H."/>
            <person name="Trevors J.T."/>
        </authorList>
    </citation>
    <scope>NUCLEOTIDE SEQUENCE [LARGE SCALE GENOMIC DNA]</scope>
    <source>
        <strain evidence="1 2">PD30</strain>
    </source>
</reference>
<organism evidence="1 2">
    <name type="scientific">Pseudomonas mandelii PD30</name>
    <dbReference type="NCBI Taxonomy" id="1419583"/>
    <lineage>
        <taxon>Bacteria</taxon>
        <taxon>Pseudomonadati</taxon>
        <taxon>Pseudomonadota</taxon>
        <taxon>Gammaproteobacteria</taxon>
        <taxon>Pseudomonadales</taxon>
        <taxon>Pseudomonadaceae</taxon>
        <taxon>Pseudomonas</taxon>
    </lineage>
</organism>
<gene>
    <name evidence="1" type="ORF">V466_05045</name>
</gene>
<evidence type="ECO:0000313" key="1">
    <source>
        <dbReference type="EMBL" id="KDD70739.1"/>
    </source>
</evidence>
<dbReference type="RefSeq" id="WP_033055136.1">
    <property type="nucleotide sequence ID" value="NZ_AZQQ01000061.1"/>
</dbReference>
<evidence type="ECO:0000313" key="2">
    <source>
        <dbReference type="Proteomes" id="UP000026739"/>
    </source>
</evidence>
<accession>A0A059L9U7</accession>
<proteinExistence type="predicted"/>
<name>A0A059L9U7_9PSED</name>
<dbReference type="Proteomes" id="UP000026739">
    <property type="component" value="Unassembled WGS sequence"/>
</dbReference>
<dbReference type="EMBL" id="AZQQ01000061">
    <property type="protein sequence ID" value="KDD70739.1"/>
    <property type="molecule type" value="Genomic_DNA"/>
</dbReference>
<dbReference type="AlphaFoldDB" id="A0A059L9U7"/>
<protein>
    <submittedName>
        <fullName evidence="1">Uncharacterized protein</fullName>
    </submittedName>
</protein>